<name>A0A7X6L2K4_9NOCA</name>
<dbReference type="Pfam" id="PF01890">
    <property type="entry name" value="CbiG_C"/>
    <property type="match status" value="1"/>
</dbReference>
<protein>
    <submittedName>
        <fullName evidence="2">Cobalamin biosynthesis protein</fullName>
    </submittedName>
</protein>
<dbReference type="AlphaFoldDB" id="A0A7X6L2K4"/>
<sequence length="153" mass="15674">MCTRRTCTPTRRGILRRCGDSSPRQCDSRVPVPPADVVVGIGLRPGTSAAVIRAALREGVSGYRIACLATIGQRFAEPGLRAVAAELQVPLRSYSAAELANVAVPNPGSRVQAAVGTASVAEAAALLAAGGGPLVIPKRVVQGVVLAVAQLDR</sequence>
<dbReference type="EMBL" id="JAAXOS010000004">
    <property type="protein sequence ID" value="NKY26509.1"/>
    <property type="molecule type" value="Genomic_DNA"/>
</dbReference>
<organism evidence="2 3">
    <name type="scientific">Nocardia gamkensis</name>
    <dbReference type="NCBI Taxonomy" id="352869"/>
    <lineage>
        <taxon>Bacteria</taxon>
        <taxon>Bacillati</taxon>
        <taxon>Actinomycetota</taxon>
        <taxon>Actinomycetes</taxon>
        <taxon>Mycobacteriales</taxon>
        <taxon>Nocardiaceae</taxon>
        <taxon>Nocardia</taxon>
    </lineage>
</organism>
<comment type="caution">
    <text evidence="2">The sequence shown here is derived from an EMBL/GenBank/DDBJ whole genome shotgun (WGS) entry which is preliminary data.</text>
</comment>
<accession>A0A7X6L2K4</accession>
<dbReference type="Proteomes" id="UP000540698">
    <property type="component" value="Unassembled WGS sequence"/>
</dbReference>
<feature type="domain" description="CobE/GbiG C-terminal" evidence="1">
    <location>
        <begin position="37"/>
        <end position="149"/>
    </location>
</feature>
<dbReference type="InterPro" id="IPR002750">
    <property type="entry name" value="CobE/GbiG_C"/>
</dbReference>
<evidence type="ECO:0000313" key="2">
    <source>
        <dbReference type="EMBL" id="NKY26509.1"/>
    </source>
</evidence>
<dbReference type="PANTHER" id="PTHR37477:SF1">
    <property type="entry name" value="COBALT-PRECORRIN-5A HYDROLASE"/>
    <property type="match status" value="1"/>
</dbReference>
<dbReference type="PANTHER" id="PTHR37477">
    <property type="entry name" value="COBALT-PRECORRIN-5A HYDROLASE"/>
    <property type="match status" value="1"/>
</dbReference>
<dbReference type="Gene3D" id="3.30.420.180">
    <property type="entry name" value="CobE/GbiG C-terminal domain"/>
    <property type="match status" value="1"/>
</dbReference>
<dbReference type="SUPFAM" id="SSF159664">
    <property type="entry name" value="CobE/GbiG C-terminal domain-like"/>
    <property type="match status" value="1"/>
</dbReference>
<proteinExistence type="predicted"/>
<gene>
    <name evidence="2" type="ORF">HGB38_09790</name>
</gene>
<evidence type="ECO:0000259" key="1">
    <source>
        <dbReference type="Pfam" id="PF01890"/>
    </source>
</evidence>
<evidence type="ECO:0000313" key="3">
    <source>
        <dbReference type="Proteomes" id="UP000540698"/>
    </source>
</evidence>
<dbReference type="InterPro" id="IPR036518">
    <property type="entry name" value="CobE/GbiG_C_sf"/>
</dbReference>
<dbReference type="GO" id="GO:0009236">
    <property type="term" value="P:cobalamin biosynthetic process"/>
    <property type="evidence" value="ECO:0007669"/>
    <property type="project" value="InterPro"/>
</dbReference>
<dbReference type="InterPro" id="IPR052553">
    <property type="entry name" value="CbiG_hydrolase"/>
</dbReference>
<keyword evidence="3" id="KW-1185">Reference proteome</keyword>
<reference evidence="2 3" key="1">
    <citation type="submission" date="2020-04" db="EMBL/GenBank/DDBJ databases">
        <title>MicrobeNet Type strains.</title>
        <authorList>
            <person name="Nicholson A.C."/>
        </authorList>
    </citation>
    <scope>NUCLEOTIDE SEQUENCE [LARGE SCALE GENOMIC DNA]</scope>
    <source>
        <strain evidence="2 3">DSM 44956</strain>
    </source>
</reference>